<feature type="region of interest" description="Disordered" evidence="6">
    <location>
        <begin position="932"/>
        <end position="952"/>
    </location>
</feature>
<dbReference type="Pfam" id="PF08314">
    <property type="entry name" value="Sec39"/>
    <property type="match status" value="1"/>
</dbReference>
<sequence length="1004" mass="113278">MSNTDLEPEKVLWIAVQLTSKGDIRLLQTLVSRYRRVLRNDIVFRILLTHLPESLEPFNYVPFLQDLVLGRLTADSKEAIDFSAIKGIHAGKGNKNSQKLHLVPLLWKDAPADVPEDHLVIFLMHRALRIDRNTGLLEQVPSLLAPFLSYSSYLRTWTITTILPLLRLNYGYYPDIQPLLTIREFEALDDSKGTKHLLSRTGKDAGTSDEGIKSVGRDLRGLVGPWLYGDNRWKRRKVQTESSEQPQAAAASLEQAGIINHKYAGWELVFAWIIDEAGVSWETAVKAIEQWDGPGDVDLGGFDDGTEWLDEEDQRHLEQRYAKAALATAYLVPESTIEALTGVHRIISRIIRLLDLDKMPTLEASAAILTPVPSFENSNHLSSNSATYLRNDHLEEKNTLTNPNEPSINFLRALLVSAYLLTRVGEGCTIKRAGELALLQDEREQMIAFRGFISAFSHRPGNDDRFWIKMRNELLWLRSWGAEELEDTLDTNHGRGVFGRLSKEFIEVEVFKVLLANTRYALAQSIYEISPEKPLPKELLQSAIFTAAENAYDNATNPNKSRGGVKKCDDILKAFPDTISDHPRAQELRNLILVTDEIGQYSLVLKQGQPFLPVNLRVHGDPLSILNKVLEQNDKSYTQINDFVRMGRGIVEAGLTLQVPNGHPGYSDDKELKERLNIAEKRVVSMCIDVALSEDDFETAYSYVVTRLKDIGRQAHCRTPELERRNTGLVAQRKPQRIDDWSWRAALQAGKYRRNSQSTRATHFGNTSGNPEIRHLQQRMDCLSQALRLAPKDTLQEILNVYRRCEEELETQIRQEAEQEEAWDEKADDSNMPGEAPVSFFDLSKESITRAQTGLSALSMFRGKSQRADSVNDSHNMPMQTDGPIPAPDLTRTSSGQTSIRKRDQIRNVAVGTLAGGIGWLINAPPVQSISAESSESVNTHSRDSSGYPSEGLAGFQKEEEKQDKDEITWDDDDGWVYIGIEFPRAGKGWDRWDGLVERLEYCL</sequence>
<dbReference type="PANTHER" id="PTHR40787:SF3">
    <property type="entry name" value="PROTEIN TRANSPORT PROTEIN SEC39"/>
    <property type="match status" value="1"/>
</dbReference>
<evidence type="ECO:0000256" key="6">
    <source>
        <dbReference type="SAM" id="MobiDB-lite"/>
    </source>
</evidence>
<evidence type="ECO:0000256" key="5">
    <source>
        <dbReference type="SAM" id="Coils"/>
    </source>
</evidence>
<feature type="domain" description="Sec39" evidence="7">
    <location>
        <begin position="13"/>
        <end position="823"/>
    </location>
</feature>
<feature type="compositionally biased region" description="Polar residues" evidence="6">
    <location>
        <begin position="932"/>
        <end position="948"/>
    </location>
</feature>
<dbReference type="InterPro" id="IPR013244">
    <property type="entry name" value="Sec39_domain"/>
</dbReference>
<feature type="region of interest" description="Disordered" evidence="6">
    <location>
        <begin position="752"/>
        <end position="771"/>
    </location>
</feature>
<keyword evidence="2" id="KW-0813">Transport</keyword>
<organism evidence="8 9">
    <name type="scientific">Monilinia fructigena</name>
    <dbReference type="NCBI Taxonomy" id="38457"/>
    <lineage>
        <taxon>Eukaryota</taxon>
        <taxon>Fungi</taxon>
        <taxon>Dikarya</taxon>
        <taxon>Ascomycota</taxon>
        <taxon>Pezizomycotina</taxon>
        <taxon>Leotiomycetes</taxon>
        <taxon>Helotiales</taxon>
        <taxon>Sclerotiniaceae</taxon>
        <taxon>Monilinia</taxon>
    </lineage>
</organism>
<evidence type="ECO:0000256" key="3">
    <source>
        <dbReference type="ARBA" id="ARBA00022824"/>
    </source>
</evidence>
<comment type="caution">
    <text evidence="8">The sequence shown here is derived from an EMBL/GenBank/DDBJ whole genome shotgun (WGS) entry which is preliminary data.</text>
</comment>
<comment type="subcellular location">
    <subcellularLocation>
        <location evidence="1">Endoplasmic reticulum</location>
    </subcellularLocation>
</comment>
<protein>
    <recommendedName>
        <fullName evidence="7">Sec39 domain-containing protein</fullName>
    </recommendedName>
</protein>
<evidence type="ECO:0000259" key="7">
    <source>
        <dbReference type="Pfam" id="PF08314"/>
    </source>
</evidence>
<dbReference type="AlphaFoldDB" id="A0A395J8A2"/>
<dbReference type="GO" id="GO:0005783">
    <property type="term" value="C:endoplasmic reticulum"/>
    <property type="evidence" value="ECO:0007669"/>
    <property type="project" value="UniProtKB-SubCell"/>
</dbReference>
<evidence type="ECO:0000313" key="8">
    <source>
        <dbReference type="EMBL" id="RAL68755.1"/>
    </source>
</evidence>
<dbReference type="EMBL" id="QKRW01000001">
    <property type="protein sequence ID" value="RAL68755.1"/>
    <property type="molecule type" value="Genomic_DNA"/>
</dbReference>
<feature type="coiled-coil region" evidence="5">
    <location>
        <begin position="795"/>
        <end position="826"/>
    </location>
</feature>
<feature type="region of interest" description="Disordered" evidence="6">
    <location>
        <begin position="866"/>
        <end position="900"/>
    </location>
</feature>
<dbReference type="GO" id="GO:0006890">
    <property type="term" value="P:retrograde vesicle-mediated transport, Golgi to endoplasmic reticulum"/>
    <property type="evidence" value="ECO:0007669"/>
    <property type="project" value="InterPro"/>
</dbReference>
<accession>A0A395J8A2</accession>
<keyword evidence="9" id="KW-1185">Reference proteome</keyword>
<evidence type="ECO:0000256" key="4">
    <source>
        <dbReference type="ARBA" id="ARBA00022927"/>
    </source>
</evidence>
<proteinExistence type="predicted"/>
<evidence type="ECO:0000256" key="2">
    <source>
        <dbReference type="ARBA" id="ARBA00022448"/>
    </source>
</evidence>
<keyword evidence="3" id="KW-0256">Endoplasmic reticulum</keyword>
<keyword evidence="4" id="KW-0653">Protein transport</keyword>
<feature type="compositionally biased region" description="Polar residues" evidence="6">
    <location>
        <begin position="755"/>
        <end position="770"/>
    </location>
</feature>
<dbReference type="OrthoDB" id="3434013at2759"/>
<dbReference type="GO" id="GO:0015031">
    <property type="term" value="P:protein transport"/>
    <property type="evidence" value="ECO:0007669"/>
    <property type="project" value="UniProtKB-KW"/>
</dbReference>
<keyword evidence="5" id="KW-0175">Coiled coil</keyword>
<reference evidence="8 9" key="1">
    <citation type="submission" date="2018-06" db="EMBL/GenBank/DDBJ databases">
        <title>Genome Sequence of the Brown Rot Fungal Pathogen Monilinia fructigena.</title>
        <authorList>
            <person name="Landi L."/>
            <person name="De Miccolis Angelini R.M."/>
            <person name="Pollastro S."/>
            <person name="Abate D."/>
            <person name="Faretra F."/>
            <person name="Romanazzi G."/>
        </authorList>
    </citation>
    <scope>NUCLEOTIDE SEQUENCE [LARGE SCALE GENOMIC DNA]</scope>
    <source>
        <strain evidence="8 9">Mfrg269</strain>
    </source>
</reference>
<name>A0A395J8A2_9HELO</name>
<evidence type="ECO:0000313" key="9">
    <source>
        <dbReference type="Proteomes" id="UP000249056"/>
    </source>
</evidence>
<gene>
    <name evidence="8" type="ORF">DID88_007449</name>
</gene>
<dbReference type="Proteomes" id="UP000249056">
    <property type="component" value="Unassembled WGS sequence"/>
</dbReference>
<dbReference type="PANTHER" id="PTHR40787">
    <property type="entry name" value="SECRETED PROTEIN"/>
    <property type="match status" value="1"/>
</dbReference>
<evidence type="ECO:0000256" key="1">
    <source>
        <dbReference type="ARBA" id="ARBA00004240"/>
    </source>
</evidence>